<dbReference type="EMBL" id="SNQG01000002">
    <property type="protein sequence ID" value="TEW67834.1"/>
    <property type="molecule type" value="Genomic_DNA"/>
</dbReference>
<dbReference type="RefSeq" id="WP_134335869.1">
    <property type="nucleotide sequence ID" value="NZ_BMCZ01000004.1"/>
</dbReference>
<reference evidence="2 3" key="1">
    <citation type="journal article" date="2016" name="Int. J. Syst. Evol. Microbiol.">
        <title>Proposal of Mucilaginibacter phyllosphaerae sp. nov. isolated from the phyllosphere of Galium album.</title>
        <authorList>
            <person name="Aydogan E.L."/>
            <person name="Busse H.J."/>
            <person name="Moser G."/>
            <person name="Muller C."/>
            <person name="Kampfer P."/>
            <person name="Glaeser S.P."/>
        </authorList>
    </citation>
    <scope>NUCLEOTIDE SEQUENCE [LARGE SCALE GENOMIC DNA]</scope>
    <source>
        <strain evidence="2 3">PP-F2FG21</strain>
    </source>
</reference>
<dbReference type="OrthoDB" id="798328at2"/>
<dbReference type="AlphaFoldDB" id="A0A4Y8AGG5"/>
<sequence>MPFKKLKYLLVFVCLFSIMESTGISVLSLLTKNTICQTDCQPANDDEGTSERNETKENRMKELWAADLDFKIPLIYISFKKVFYPHEQHTAHLAWVPPVPTPPPNGIV</sequence>
<dbReference type="Proteomes" id="UP000583101">
    <property type="component" value="Unassembled WGS sequence"/>
</dbReference>
<evidence type="ECO:0000313" key="1">
    <source>
        <dbReference type="EMBL" id="MBB3968523.1"/>
    </source>
</evidence>
<protein>
    <submittedName>
        <fullName evidence="2">Uncharacterized protein</fullName>
    </submittedName>
</protein>
<evidence type="ECO:0000313" key="3">
    <source>
        <dbReference type="Proteomes" id="UP000297248"/>
    </source>
</evidence>
<comment type="caution">
    <text evidence="2">The sequence shown here is derived from an EMBL/GenBank/DDBJ whole genome shotgun (WGS) entry which is preliminary data.</text>
</comment>
<reference evidence="2" key="2">
    <citation type="submission" date="2019-03" db="EMBL/GenBank/DDBJ databases">
        <authorList>
            <person name="Yan Y.-Q."/>
            <person name="Du Z.-J."/>
        </authorList>
    </citation>
    <scope>NUCLEOTIDE SEQUENCE</scope>
    <source>
        <strain evidence="2">PP-F2FG21</strain>
    </source>
</reference>
<gene>
    <name evidence="2" type="ORF">E2R65_07555</name>
    <name evidence="1" type="ORF">GGR35_001115</name>
</gene>
<organism evidence="2 3">
    <name type="scientific">Mucilaginibacter phyllosphaerae</name>
    <dbReference type="NCBI Taxonomy" id="1812349"/>
    <lineage>
        <taxon>Bacteria</taxon>
        <taxon>Pseudomonadati</taxon>
        <taxon>Bacteroidota</taxon>
        <taxon>Sphingobacteriia</taxon>
        <taxon>Sphingobacteriales</taxon>
        <taxon>Sphingobacteriaceae</taxon>
        <taxon>Mucilaginibacter</taxon>
    </lineage>
</organism>
<keyword evidence="4" id="KW-1185">Reference proteome</keyword>
<evidence type="ECO:0000313" key="4">
    <source>
        <dbReference type="Proteomes" id="UP000583101"/>
    </source>
</evidence>
<dbReference type="EMBL" id="JACIEG010000002">
    <property type="protein sequence ID" value="MBB3968523.1"/>
    <property type="molecule type" value="Genomic_DNA"/>
</dbReference>
<name>A0A4Y8AGG5_9SPHI</name>
<dbReference type="Proteomes" id="UP000297248">
    <property type="component" value="Unassembled WGS sequence"/>
</dbReference>
<reference evidence="1 4" key="3">
    <citation type="submission" date="2020-08" db="EMBL/GenBank/DDBJ databases">
        <title>Genomic Encyclopedia of Type Strains, Phase IV (KMG-IV): sequencing the most valuable type-strain genomes for metagenomic binning, comparative biology and taxonomic classification.</title>
        <authorList>
            <person name="Goeker M."/>
        </authorList>
    </citation>
    <scope>NUCLEOTIDE SEQUENCE [LARGE SCALE GENOMIC DNA]</scope>
    <source>
        <strain evidence="1 4">DSM 100995</strain>
    </source>
</reference>
<proteinExistence type="predicted"/>
<accession>A0A4Y8AGG5</accession>
<evidence type="ECO:0000313" key="2">
    <source>
        <dbReference type="EMBL" id="TEW67834.1"/>
    </source>
</evidence>